<keyword evidence="7" id="KW-0407">Ion channel</keyword>
<proteinExistence type="inferred from homology"/>
<evidence type="ECO:0000256" key="3">
    <source>
        <dbReference type="ARBA" id="ARBA00022692"/>
    </source>
</evidence>
<feature type="transmembrane region" description="Helical" evidence="9">
    <location>
        <begin position="285"/>
        <end position="304"/>
    </location>
</feature>
<sequence length="629" mass="68887">MSFILYGLAHNSQAVPSNLLDTSPLPLRSSQDYGFEFVYVTEANIYAACVSTIRFAACSFQSFKPYTNISKYVDRVLRPNVVLNKRYYKDESHSFKRATVCGLHIPNYGTHRIDTFLPASSMKYWNTIPLTSIGNLSNYRNYSSTSGRKADITGDTGVPAASAGVEPDISNPPDVGRDLLEKVKDVWQSAVDAASFTGQKAKEVSDELSPHVDKLLDSHPYLKNVIVPVSMTLAGTLLAWAVMPRLLRRFHKYSMRSPVAIISGALPSEEIPYEKSFWGALEDPLRYLVTFFAFSQIGVIVAPTAVAPEFVSQACRGAVILSLVWFIYRWKTNVFSRALATQTSAGLDRDRLLTLDKVSSVALFAIGLMALAEASGVAVQSMLTVGGIGGVATAFAARDVLGNILSGLTMQFSQPFSLGDTIKAGTIEGQVVEMGLMTTSLLSAEKFPVVVPNSLFSSQVIINKSRAQWRAIVKRVPLQVDDISTVSQITDDIKKMLMSHPKVFLGKEAPYCFLSQIESTYAELTVGCNLKKMGKDESFSTEQDILLQSVQIIKARGATLGSTVSDWTNNLEYVRQAEIDRLECSNLLLGVGAGIVKPHKMENCFDMKIATGLAMVGTHRGDERVKMLV</sequence>
<dbReference type="SUPFAM" id="SSF82861">
    <property type="entry name" value="Mechanosensitive channel protein MscS (YggB), transmembrane region"/>
    <property type="match status" value="1"/>
</dbReference>
<dbReference type="PANTHER" id="PTHR30566">
    <property type="entry name" value="YNAI-RELATED MECHANOSENSITIVE ION CHANNEL"/>
    <property type="match status" value="1"/>
</dbReference>
<dbReference type="AlphaFoldDB" id="A0A5D3D1A1"/>
<dbReference type="Proteomes" id="UP000321947">
    <property type="component" value="Unassembled WGS sequence"/>
</dbReference>
<evidence type="ECO:0000256" key="1">
    <source>
        <dbReference type="ARBA" id="ARBA00004141"/>
    </source>
</evidence>
<accession>A0A5D3D1A1</accession>
<comment type="similarity">
    <text evidence="2">Belongs to the MscS (TC 1.A.23) family.</text>
</comment>
<organism evidence="11 12">
    <name type="scientific">Cucumis melo var. makuwa</name>
    <name type="common">Oriental melon</name>
    <dbReference type="NCBI Taxonomy" id="1194695"/>
    <lineage>
        <taxon>Eukaryota</taxon>
        <taxon>Viridiplantae</taxon>
        <taxon>Streptophyta</taxon>
        <taxon>Embryophyta</taxon>
        <taxon>Tracheophyta</taxon>
        <taxon>Spermatophyta</taxon>
        <taxon>Magnoliopsida</taxon>
        <taxon>eudicotyledons</taxon>
        <taxon>Gunneridae</taxon>
        <taxon>Pentapetalae</taxon>
        <taxon>rosids</taxon>
        <taxon>fabids</taxon>
        <taxon>Cucurbitales</taxon>
        <taxon>Cucurbitaceae</taxon>
        <taxon>Benincaseae</taxon>
        <taxon>Cucumis</taxon>
    </lineage>
</organism>
<evidence type="ECO:0000256" key="7">
    <source>
        <dbReference type="ARBA" id="ARBA00023303"/>
    </source>
</evidence>
<keyword evidence="5" id="KW-0813">Transport</keyword>
<evidence type="ECO:0000256" key="4">
    <source>
        <dbReference type="ARBA" id="ARBA00022989"/>
    </source>
</evidence>
<evidence type="ECO:0000256" key="2">
    <source>
        <dbReference type="ARBA" id="ARBA00008017"/>
    </source>
</evidence>
<feature type="transmembrane region" description="Helical" evidence="9">
    <location>
        <begin position="225"/>
        <end position="247"/>
    </location>
</feature>
<keyword evidence="4 9" id="KW-1133">Transmembrane helix</keyword>
<evidence type="ECO:0000256" key="9">
    <source>
        <dbReference type="SAM" id="Phobius"/>
    </source>
</evidence>
<dbReference type="InterPro" id="IPR023408">
    <property type="entry name" value="MscS_beta-dom_sf"/>
</dbReference>
<gene>
    <name evidence="11" type="ORF">E5676_scaffold434G004820</name>
</gene>
<dbReference type="Gene3D" id="1.10.287.1260">
    <property type="match status" value="1"/>
</dbReference>
<protein>
    <submittedName>
        <fullName evidence="11">Mechanosensitive ion channel protein 1</fullName>
    </submittedName>
</protein>
<evidence type="ECO:0000313" key="12">
    <source>
        <dbReference type="Proteomes" id="UP000321947"/>
    </source>
</evidence>
<keyword evidence="3 9" id="KW-0812">Transmembrane</keyword>
<dbReference type="InterPro" id="IPR011014">
    <property type="entry name" value="MscS_channel_TM-2"/>
</dbReference>
<keyword evidence="6 9" id="KW-0472">Membrane</keyword>
<dbReference type="EMBL" id="SSTD01008130">
    <property type="protein sequence ID" value="TYK17612.1"/>
    <property type="molecule type" value="Genomic_DNA"/>
</dbReference>
<evidence type="ECO:0000256" key="5">
    <source>
        <dbReference type="ARBA" id="ARBA00023065"/>
    </source>
</evidence>
<evidence type="ECO:0000259" key="10">
    <source>
        <dbReference type="Pfam" id="PF00924"/>
    </source>
</evidence>
<feature type="region of interest" description="Disordered" evidence="8">
    <location>
        <begin position="150"/>
        <end position="171"/>
    </location>
</feature>
<feature type="domain" description="Mechanosensitive ion channel MscS" evidence="10">
    <location>
        <begin position="399"/>
        <end position="466"/>
    </location>
</feature>
<dbReference type="Pfam" id="PF00924">
    <property type="entry name" value="MS_channel_2nd"/>
    <property type="match status" value="1"/>
</dbReference>
<evidence type="ECO:0000256" key="6">
    <source>
        <dbReference type="ARBA" id="ARBA00023136"/>
    </source>
</evidence>
<comment type="caution">
    <text evidence="11">The sequence shown here is derived from an EMBL/GenBank/DDBJ whole genome shotgun (WGS) entry which is preliminary data.</text>
</comment>
<dbReference type="SUPFAM" id="SSF50182">
    <property type="entry name" value="Sm-like ribonucleoproteins"/>
    <property type="match status" value="1"/>
</dbReference>
<dbReference type="InterPro" id="IPR006685">
    <property type="entry name" value="MscS_channel_2nd"/>
</dbReference>
<dbReference type="GO" id="GO:0016020">
    <property type="term" value="C:membrane"/>
    <property type="evidence" value="ECO:0007669"/>
    <property type="project" value="UniProtKB-SubCell"/>
</dbReference>
<comment type="subcellular location">
    <subcellularLocation>
        <location evidence="1">Membrane</location>
        <topology evidence="1">Multi-pass membrane protein</topology>
    </subcellularLocation>
</comment>
<keyword evidence="5" id="KW-0406">Ion transport</keyword>
<evidence type="ECO:0000256" key="8">
    <source>
        <dbReference type="SAM" id="MobiDB-lite"/>
    </source>
</evidence>
<dbReference type="GO" id="GO:0034220">
    <property type="term" value="P:monoatomic ion transmembrane transport"/>
    <property type="evidence" value="ECO:0007669"/>
    <property type="project" value="UniProtKB-KW"/>
</dbReference>
<evidence type="ECO:0000313" key="11">
    <source>
        <dbReference type="EMBL" id="TYK17612.1"/>
    </source>
</evidence>
<dbReference type="Gene3D" id="2.30.30.60">
    <property type="match status" value="1"/>
</dbReference>
<name>A0A5D3D1A1_CUCMM</name>
<reference evidence="11 12" key="1">
    <citation type="submission" date="2019-08" db="EMBL/GenBank/DDBJ databases">
        <title>Draft genome sequences of two oriental melons (Cucumis melo L. var makuwa).</title>
        <authorList>
            <person name="Kwon S.-Y."/>
        </authorList>
    </citation>
    <scope>NUCLEOTIDE SEQUENCE [LARGE SCALE GENOMIC DNA]</scope>
    <source>
        <strain evidence="12">cv. Chang Bougi</strain>
        <tissue evidence="11">Leaf</tissue>
    </source>
</reference>
<dbReference type="InterPro" id="IPR010920">
    <property type="entry name" value="LSM_dom_sf"/>
</dbReference>
<dbReference type="PANTHER" id="PTHR30566:SF5">
    <property type="entry name" value="MECHANOSENSITIVE ION CHANNEL PROTEIN 1, MITOCHONDRIAL-RELATED"/>
    <property type="match status" value="1"/>
</dbReference>